<proteinExistence type="predicted"/>
<organism evidence="1">
    <name type="scientific">viral metagenome</name>
    <dbReference type="NCBI Taxonomy" id="1070528"/>
    <lineage>
        <taxon>unclassified sequences</taxon>
        <taxon>metagenomes</taxon>
        <taxon>organismal metagenomes</taxon>
    </lineage>
</organism>
<name>A0A6C0KM13_9ZZZZ</name>
<accession>A0A6C0KM13</accession>
<dbReference type="EMBL" id="MN740943">
    <property type="protein sequence ID" value="QHU19035.1"/>
    <property type="molecule type" value="Genomic_DNA"/>
</dbReference>
<reference evidence="1" key="1">
    <citation type="journal article" date="2020" name="Nature">
        <title>Giant virus diversity and host interactions through global metagenomics.</title>
        <authorList>
            <person name="Schulz F."/>
            <person name="Roux S."/>
            <person name="Paez-Espino D."/>
            <person name="Jungbluth S."/>
            <person name="Walsh D.A."/>
            <person name="Denef V.J."/>
            <person name="McMahon K.D."/>
            <person name="Konstantinidis K.T."/>
            <person name="Eloe-Fadrosh E.A."/>
            <person name="Kyrpides N.C."/>
            <person name="Woyke T."/>
        </authorList>
    </citation>
    <scope>NUCLEOTIDE SEQUENCE</scope>
    <source>
        <strain evidence="1">GVMAG-S-3300013014-104</strain>
    </source>
</reference>
<sequence>MSGYFLVNQSPPSFNWCSNGLQNNGGFPTQTLFNAVGSNPVYLSPNGTTPSLLNNKRGNWNYTFVKTGKTTGTATGTATTSTSFTDNYNLSGGVGVTNYTLTITDSNTGISNVVRNSVAWGMV</sequence>
<protein>
    <submittedName>
        <fullName evidence="1">Uncharacterized protein</fullName>
    </submittedName>
</protein>
<evidence type="ECO:0000313" key="1">
    <source>
        <dbReference type="EMBL" id="QHU19035.1"/>
    </source>
</evidence>
<dbReference type="AlphaFoldDB" id="A0A6C0KM13"/>